<dbReference type="Gene3D" id="3.30.10.30">
    <property type="entry name" value="DYRK"/>
    <property type="match status" value="1"/>
</dbReference>
<evidence type="ECO:0000256" key="4">
    <source>
        <dbReference type="ARBA" id="ARBA00022679"/>
    </source>
</evidence>
<dbReference type="GO" id="GO:0005856">
    <property type="term" value="C:cytoskeleton"/>
    <property type="evidence" value="ECO:0007669"/>
    <property type="project" value="TreeGrafter"/>
</dbReference>
<evidence type="ECO:0000256" key="7">
    <source>
        <dbReference type="ARBA" id="ARBA00022840"/>
    </source>
</evidence>
<sequence length="456" mass="52470">MTTFISFSHSNKSGMWQNGTQYTRAPLISLKQRPKLTKISKITTKNSFFANITQRALSTIRRSSNKSSKSSLKLSESKGIHQKSALSCEISRKTSLPENLTDIPNLFPVSSKTALMNYANFLTDYELEEIKHYNLIYFLAPVCVKATSSFFFDDEDGNYKVIQGDHLVYRYEIFHVLGRGAFATSYKCFDHKVKQFVAVKIIKSIKRLENQSEIEIRLLKKIKSYNPNNEYGLVNILENFKFRGHTCIVFELLDLSLLQHLKLNNRRGFPSEVVKSYTRCLLKSLSFLKTHSIIHSDLKPANILFSNDPTVPLKIIDFGTSCTTKEILYKYIQSRYYRAPEVLLGLDYNEAIDMWSLGCLVYELVTGSVLFKGDSEIEVLGQICSIKGMPPSELKARARRNSRFTGEKKGGLETRVKEKSLVDFLESKEYIGCLHWDARFRIKPEEALMHIWIREY</sequence>
<dbReference type="GO" id="GO:0005737">
    <property type="term" value="C:cytoplasm"/>
    <property type="evidence" value="ECO:0007669"/>
    <property type="project" value="TreeGrafter"/>
</dbReference>
<evidence type="ECO:0000256" key="1">
    <source>
        <dbReference type="ARBA" id="ARBA00008867"/>
    </source>
</evidence>
<dbReference type="Proteomes" id="UP000187209">
    <property type="component" value="Unassembled WGS sequence"/>
</dbReference>
<dbReference type="Gene3D" id="3.30.200.20">
    <property type="entry name" value="Phosphorylase Kinase, domain 1"/>
    <property type="match status" value="1"/>
</dbReference>
<dbReference type="GO" id="GO:0005524">
    <property type="term" value="F:ATP binding"/>
    <property type="evidence" value="ECO:0007669"/>
    <property type="project" value="UniProtKB-KW"/>
</dbReference>
<proteinExistence type="inferred from homology"/>
<dbReference type="InterPro" id="IPR011009">
    <property type="entry name" value="Kinase-like_dom_sf"/>
</dbReference>
<accession>A0A1R2BUF1</accession>
<evidence type="ECO:0000256" key="3">
    <source>
        <dbReference type="ARBA" id="ARBA00022527"/>
    </source>
</evidence>
<protein>
    <recommendedName>
        <fullName evidence="2">dual-specificity kinase</fullName>
        <ecNumber evidence="2">2.7.12.1</ecNumber>
    </recommendedName>
</protein>
<dbReference type="Pfam" id="PF00069">
    <property type="entry name" value="Pkinase"/>
    <property type="match status" value="1"/>
</dbReference>
<gene>
    <name evidence="12" type="ORF">SteCoe_19333</name>
</gene>
<dbReference type="GO" id="GO:0004712">
    <property type="term" value="F:protein serine/threonine/tyrosine kinase activity"/>
    <property type="evidence" value="ECO:0007669"/>
    <property type="project" value="UniProtKB-EC"/>
</dbReference>
<comment type="catalytic activity">
    <reaction evidence="10">
        <text>L-tyrosyl-[protein] + ATP = O-phospho-L-tyrosyl-[protein] + ADP + H(+)</text>
        <dbReference type="Rhea" id="RHEA:10596"/>
        <dbReference type="Rhea" id="RHEA-COMP:10136"/>
        <dbReference type="Rhea" id="RHEA-COMP:20101"/>
        <dbReference type="ChEBI" id="CHEBI:15378"/>
        <dbReference type="ChEBI" id="CHEBI:30616"/>
        <dbReference type="ChEBI" id="CHEBI:46858"/>
        <dbReference type="ChEBI" id="CHEBI:61978"/>
        <dbReference type="ChEBI" id="CHEBI:456216"/>
        <dbReference type="EC" id="2.7.12.1"/>
    </reaction>
</comment>
<evidence type="ECO:0000256" key="2">
    <source>
        <dbReference type="ARBA" id="ARBA00013203"/>
    </source>
</evidence>
<keyword evidence="6" id="KW-0418">Kinase</keyword>
<comment type="catalytic activity">
    <reaction evidence="8">
        <text>L-seryl-[protein] + ATP = O-phospho-L-seryl-[protein] + ADP + H(+)</text>
        <dbReference type="Rhea" id="RHEA:17989"/>
        <dbReference type="Rhea" id="RHEA-COMP:9863"/>
        <dbReference type="Rhea" id="RHEA-COMP:11604"/>
        <dbReference type="ChEBI" id="CHEBI:15378"/>
        <dbReference type="ChEBI" id="CHEBI:29999"/>
        <dbReference type="ChEBI" id="CHEBI:30616"/>
        <dbReference type="ChEBI" id="CHEBI:83421"/>
        <dbReference type="ChEBI" id="CHEBI:456216"/>
        <dbReference type="EC" id="2.7.12.1"/>
    </reaction>
</comment>
<feature type="domain" description="Protein kinase" evidence="11">
    <location>
        <begin position="171"/>
        <end position="453"/>
    </location>
</feature>
<reference evidence="12 13" key="1">
    <citation type="submission" date="2016-11" db="EMBL/GenBank/DDBJ databases">
        <title>The macronuclear genome of Stentor coeruleus: a giant cell with tiny introns.</title>
        <authorList>
            <person name="Slabodnick M."/>
            <person name="Ruby J.G."/>
            <person name="Reiff S.B."/>
            <person name="Swart E.C."/>
            <person name="Gosai S."/>
            <person name="Prabakaran S."/>
            <person name="Witkowska E."/>
            <person name="Larue G.E."/>
            <person name="Fisher S."/>
            <person name="Freeman R.M."/>
            <person name="Gunawardena J."/>
            <person name="Chu W."/>
            <person name="Stover N.A."/>
            <person name="Gregory B.D."/>
            <person name="Nowacki M."/>
            <person name="Derisi J."/>
            <person name="Roy S.W."/>
            <person name="Marshall W.F."/>
            <person name="Sood P."/>
        </authorList>
    </citation>
    <scope>NUCLEOTIDE SEQUENCE [LARGE SCALE GENOMIC DNA]</scope>
    <source>
        <strain evidence="12">WM001</strain>
    </source>
</reference>
<keyword evidence="4" id="KW-0808">Transferase</keyword>
<dbReference type="OrthoDB" id="9332038at2759"/>
<keyword evidence="7" id="KW-0067">ATP-binding</keyword>
<dbReference type="InterPro" id="IPR050494">
    <property type="entry name" value="Ser_Thr_dual-spec_kinase"/>
</dbReference>
<evidence type="ECO:0000256" key="10">
    <source>
        <dbReference type="ARBA" id="ARBA00051680"/>
    </source>
</evidence>
<evidence type="ECO:0000256" key="6">
    <source>
        <dbReference type="ARBA" id="ARBA00022777"/>
    </source>
</evidence>
<keyword evidence="5" id="KW-0547">Nucleotide-binding</keyword>
<comment type="catalytic activity">
    <reaction evidence="9">
        <text>L-threonyl-[protein] + ATP = O-phospho-L-threonyl-[protein] + ADP + H(+)</text>
        <dbReference type="Rhea" id="RHEA:46608"/>
        <dbReference type="Rhea" id="RHEA-COMP:11060"/>
        <dbReference type="Rhea" id="RHEA-COMP:11605"/>
        <dbReference type="ChEBI" id="CHEBI:15378"/>
        <dbReference type="ChEBI" id="CHEBI:30013"/>
        <dbReference type="ChEBI" id="CHEBI:30616"/>
        <dbReference type="ChEBI" id="CHEBI:61977"/>
        <dbReference type="ChEBI" id="CHEBI:456216"/>
        <dbReference type="EC" id="2.7.12.1"/>
    </reaction>
</comment>
<dbReference type="PANTHER" id="PTHR24058">
    <property type="entry name" value="DUAL SPECIFICITY PROTEIN KINASE"/>
    <property type="match status" value="1"/>
</dbReference>
<dbReference type="Gene3D" id="1.10.510.10">
    <property type="entry name" value="Transferase(Phosphotransferase) domain 1"/>
    <property type="match status" value="1"/>
</dbReference>
<dbReference type="InterPro" id="IPR000719">
    <property type="entry name" value="Prot_kinase_dom"/>
</dbReference>
<keyword evidence="13" id="KW-1185">Reference proteome</keyword>
<evidence type="ECO:0000259" key="11">
    <source>
        <dbReference type="PROSITE" id="PS50011"/>
    </source>
</evidence>
<evidence type="ECO:0000256" key="8">
    <source>
        <dbReference type="ARBA" id="ARBA00049003"/>
    </source>
</evidence>
<dbReference type="EC" id="2.7.12.1" evidence="2"/>
<organism evidence="12 13">
    <name type="scientific">Stentor coeruleus</name>
    <dbReference type="NCBI Taxonomy" id="5963"/>
    <lineage>
        <taxon>Eukaryota</taxon>
        <taxon>Sar</taxon>
        <taxon>Alveolata</taxon>
        <taxon>Ciliophora</taxon>
        <taxon>Postciliodesmatophora</taxon>
        <taxon>Heterotrichea</taxon>
        <taxon>Heterotrichida</taxon>
        <taxon>Stentoridae</taxon>
        <taxon>Stentor</taxon>
    </lineage>
</organism>
<evidence type="ECO:0000256" key="5">
    <source>
        <dbReference type="ARBA" id="ARBA00022741"/>
    </source>
</evidence>
<dbReference type="SUPFAM" id="SSF56112">
    <property type="entry name" value="Protein kinase-like (PK-like)"/>
    <property type="match status" value="1"/>
</dbReference>
<evidence type="ECO:0000313" key="12">
    <source>
        <dbReference type="EMBL" id="OMJ80428.1"/>
    </source>
</evidence>
<dbReference type="InterPro" id="IPR042521">
    <property type="entry name" value="DYRK"/>
</dbReference>
<dbReference type="SMART" id="SM00220">
    <property type="entry name" value="S_TKc"/>
    <property type="match status" value="1"/>
</dbReference>
<comment type="similarity">
    <text evidence="1">Belongs to the protein kinase superfamily. CMGC Ser/Thr protein kinase family. MNB/DYRK subfamily.</text>
</comment>
<dbReference type="GO" id="GO:0004674">
    <property type="term" value="F:protein serine/threonine kinase activity"/>
    <property type="evidence" value="ECO:0007669"/>
    <property type="project" value="UniProtKB-KW"/>
</dbReference>
<evidence type="ECO:0000256" key="9">
    <source>
        <dbReference type="ARBA" id="ARBA00049308"/>
    </source>
</evidence>
<comment type="caution">
    <text evidence="12">The sequence shown here is derived from an EMBL/GenBank/DDBJ whole genome shotgun (WGS) entry which is preliminary data.</text>
</comment>
<dbReference type="InterPro" id="IPR008271">
    <property type="entry name" value="Ser/Thr_kinase_AS"/>
</dbReference>
<dbReference type="PROSITE" id="PS50011">
    <property type="entry name" value="PROTEIN_KINASE_DOM"/>
    <property type="match status" value="1"/>
</dbReference>
<evidence type="ECO:0000313" key="13">
    <source>
        <dbReference type="Proteomes" id="UP000187209"/>
    </source>
</evidence>
<dbReference type="EMBL" id="MPUH01000424">
    <property type="protein sequence ID" value="OMJ80428.1"/>
    <property type="molecule type" value="Genomic_DNA"/>
</dbReference>
<dbReference type="PANTHER" id="PTHR24058:SF22">
    <property type="entry name" value="DUAL SPECIFICITY TYROSINE-PHOSPHORYLATION-REGULATED KINASE 4"/>
    <property type="match status" value="1"/>
</dbReference>
<name>A0A1R2BUF1_9CILI</name>
<keyword evidence="3" id="KW-0723">Serine/threonine-protein kinase</keyword>
<dbReference type="AlphaFoldDB" id="A0A1R2BUF1"/>
<dbReference type="PROSITE" id="PS00108">
    <property type="entry name" value="PROTEIN_KINASE_ST"/>
    <property type="match status" value="1"/>
</dbReference>